<dbReference type="InParanoid" id="C1EBL4"/>
<dbReference type="Gene3D" id="1.25.10.10">
    <property type="entry name" value="Leucine-rich Repeat Variant"/>
    <property type="match status" value="1"/>
</dbReference>
<evidence type="ECO:0000256" key="4">
    <source>
        <dbReference type="ARBA" id="ARBA00022490"/>
    </source>
</evidence>
<comment type="catalytic activity">
    <reaction evidence="10">
        <text>ATP + H2O = ADP + phosphate + H(+)</text>
        <dbReference type="Rhea" id="RHEA:13065"/>
        <dbReference type="ChEBI" id="CHEBI:15377"/>
        <dbReference type="ChEBI" id="CHEBI:15378"/>
        <dbReference type="ChEBI" id="CHEBI:30616"/>
        <dbReference type="ChEBI" id="CHEBI:43474"/>
        <dbReference type="ChEBI" id="CHEBI:456216"/>
    </reaction>
</comment>
<comment type="subcellular location">
    <subcellularLocation>
        <location evidence="1">Cytoplasm</location>
    </subcellularLocation>
</comment>
<evidence type="ECO:0000259" key="11">
    <source>
        <dbReference type="PROSITE" id="PS50893"/>
    </source>
</evidence>
<evidence type="ECO:0000313" key="12">
    <source>
        <dbReference type="EMBL" id="ACO65433.1"/>
    </source>
</evidence>
<comment type="similarity">
    <text evidence="3">Belongs to the ABC transporter superfamily. ABCF family. EF3 subfamily.</text>
</comment>
<evidence type="ECO:0000256" key="9">
    <source>
        <dbReference type="ARBA" id="ARBA00022917"/>
    </source>
</evidence>
<dbReference type="InterPro" id="IPR050611">
    <property type="entry name" value="ABCF"/>
</dbReference>
<keyword evidence="8" id="KW-0067">ATP-binding</keyword>
<evidence type="ECO:0000313" key="13">
    <source>
        <dbReference type="Proteomes" id="UP000002009"/>
    </source>
</evidence>
<dbReference type="CDD" id="cd03221">
    <property type="entry name" value="ABCF_EF-3"/>
    <property type="match status" value="2"/>
</dbReference>
<keyword evidence="9" id="KW-0648">Protein biosynthesis</keyword>
<evidence type="ECO:0000256" key="10">
    <source>
        <dbReference type="ARBA" id="ARBA00049360"/>
    </source>
</evidence>
<dbReference type="InterPro" id="IPR003593">
    <property type="entry name" value="AAA+_ATPase"/>
</dbReference>
<dbReference type="Pfam" id="PF24984">
    <property type="entry name" value="HEAT_EF3_GNC1"/>
    <property type="match status" value="1"/>
</dbReference>
<feature type="domain" description="ABC transporter" evidence="11">
    <location>
        <begin position="847"/>
        <end position="1159"/>
    </location>
</feature>
<dbReference type="eggNOG" id="KOG1242">
    <property type="taxonomic scope" value="Eukaryota"/>
</dbReference>
<dbReference type="GO" id="GO:0005737">
    <property type="term" value="C:cytoplasm"/>
    <property type="evidence" value="ECO:0007669"/>
    <property type="project" value="UniProtKB-SubCell"/>
</dbReference>
<dbReference type="PROSITE" id="PS50893">
    <property type="entry name" value="ABC_TRANSPORTER_2"/>
    <property type="match status" value="2"/>
</dbReference>
<keyword evidence="4" id="KW-0963">Cytoplasm</keyword>
<dbReference type="Gene3D" id="2.40.50.990">
    <property type="match status" value="1"/>
</dbReference>
<dbReference type="GO" id="GO:0016887">
    <property type="term" value="F:ATP hydrolysis activity"/>
    <property type="evidence" value="ECO:0007669"/>
    <property type="project" value="InterPro"/>
</dbReference>
<evidence type="ECO:0000256" key="5">
    <source>
        <dbReference type="ARBA" id="ARBA00022737"/>
    </source>
</evidence>
<dbReference type="InterPro" id="IPR011989">
    <property type="entry name" value="ARM-like"/>
</dbReference>
<feature type="domain" description="ABC transporter" evidence="11">
    <location>
        <begin position="588"/>
        <end position="797"/>
    </location>
</feature>
<reference evidence="12 13" key="1">
    <citation type="journal article" date="2009" name="Science">
        <title>Green evolution and dynamic adaptations revealed by genomes of the marine picoeukaryotes Micromonas.</title>
        <authorList>
            <person name="Worden A.Z."/>
            <person name="Lee J.H."/>
            <person name="Mock T."/>
            <person name="Rouze P."/>
            <person name="Simmons M.P."/>
            <person name="Aerts A.L."/>
            <person name="Allen A.E."/>
            <person name="Cuvelier M.L."/>
            <person name="Derelle E."/>
            <person name="Everett M.V."/>
            <person name="Foulon E."/>
            <person name="Grimwood J."/>
            <person name="Gundlach H."/>
            <person name="Henrissat B."/>
            <person name="Napoli C."/>
            <person name="McDonald S.M."/>
            <person name="Parker M.S."/>
            <person name="Rombauts S."/>
            <person name="Salamov A."/>
            <person name="Von Dassow P."/>
            <person name="Badger J.H."/>
            <person name="Coutinho P.M."/>
            <person name="Demir E."/>
            <person name="Dubchak I."/>
            <person name="Gentemann C."/>
            <person name="Eikrem W."/>
            <person name="Gready J.E."/>
            <person name="John U."/>
            <person name="Lanier W."/>
            <person name="Lindquist E.A."/>
            <person name="Lucas S."/>
            <person name="Mayer K.F."/>
            <person name="Moreau H."/>
            <person name="Not F."/>
            <person name="Otillar R."/>
            <person name="Panaud O."/>
            <person name="Pangilinan J."/>
            <person name="Paulsen I."/>
            <person name="Piegu B."/>
            <person name="Poliakov A."/>
            <person name="Robbens S."/>
            <person name="Schmutz J."/>
            <person name="Toulza E."/>
            <person name="Wyss T."/>
            <person name="Zelensky A."/>
            <person name="Zhou K."/>
            <person name="Armbrust E.V."/>
            <person name="Bhattacharya D."/>
            <person name="Goodenough U.W."/>
            <person name="Van de Peer Y."/>
            <person name="Grigoriev I.V."/>
        </authorList>
    </citation>
    <scope>NUCLEOTIDE SEQUENCE [LARGE SCALE GENOMIC DNA]</scope>
    <source>
        <strain evidence="13">RCC299 / NOUM17</strain>
    </source>
</reference>
<keyword evidence="6" id="KW-0547">Nucleotide-binding</keyword>
<dbReference type="OrthoDB" id="2110130at2759"/>
<dbReference type="EMBL" id="CP001329">
    <property type="protein sequence ID" value="ACO65433.1"/>
    <property type="molecule type" value="Genomic_DNA"/>
</dbReference>
<evidence type="ECO:0000256" key="1">
    <source>
        <dbReference type="ARBA" id="ARBA00004496"/>
    </source>
</evidence>
<dbReference type="PROSITE" id="PS00211">
    <property type="entry name" value="ABC_TRANSPORTER_1"/>
    <property type="match status" value="2"/>
</dbReference>
<dbReference type="KEGG" id="mis:MICPUN_113371"/>
<dbReference type="GO" id="GO:0005524">
    <property type="term" value="F:ATP binding"/>
    <property type="evidence" value="ECO:0007669"/>
    <property type="project" value="UniProtKB-KW"/>
</dbReference>
<organism evidence="12 13">
    <name type="scientific">Micromonas commoda (strain RCC299 / NOUM17 / CCMP2709)</name>
    <name type="common">Picoplanktonic green alga</name>
    <dbReference type="NCBI Taxonomy" id="296587"/>
    <lineage>
        <taxon>Eukaryota</taxon>
        <taxon>Viridiplantae</taxon>
        <taxon>Chlorophyta</taxon>
        <taxon>Mamiellophyceae</taxon>
        <taxon>Mamiellales</taxon>
        <taxon>Mamiellaceae</taxon>
        <taxon>Micromonas</taxon>
    </lineage>
</organism>
<evidence type="ECO:0000256" key="6">
    <source>
        <dbReference type="ARBA" id="ARBA00022741"/>
    </source>
</evidence>
<keyword evidence="7" id="KW-0251">Elongation factor</keyword>
<dbReference type="AlphaFoldDB" id="C1EBL4"/>
<dbReference type="Pfam" id="PF24987">
    <property type="entry name" value="HEAT_EF3_N"/>
    <property type="match status" value="1"/>
</dbReference>
<dbReference type="InterPro" id="IPR047038">
    <property type="entry name" value="eEF3_chromodomain-like_sf"/>
</dbReference>
<dbReference type="RefSeq" id="XP_002504175.1">
    <property type="nucleotide sequence ID" value="XM_002504129.1"/>
</dbReference>
<dbReference type="GeneID" id="8246040"/>
<dbReference type="Gene3D" id="3.40.50.300">
    <property type="entry name" value="P-loop containing nucleotide triphosphate hydrolases"/>
    <property type="match status" value="2"/>
</dbReference>
<name>C1EBL4_MICCC</name>
<evidence type="ECO:0000256" key="2">
    <source>
        <dbReference type="ARBA" id="ARBA00004815"/>
    </source>
</evidence>
<proteinExistence type="inferred from homology"/>
<dbReference type="InterPro" id="IPR003439">
    <property type="entry name" value="ABC_transporter-like_ATP-bd"/>
</dbReference>
<dbReference type="eggNOG" id="KOG0062">
    <property type="taxonomic scope" value="Eukaryota"/>
</dbReference>
<keyword evidence="5" id="KW-0677">Repeat</keyword>
<dbReference type="SUPFAM" id="SSF48371">
    <property type="entry name" value="ARM repeat"/>
    <property type="match status" value="1"/>
</dbReference>
<evidence type="ECO:0000256" key="7">
    <source>
        <dbReference type="ARBA" id="ARBA00022768"/>
    </source>
</evidence>
<accession>C1EBL4</accession>
<comment type="pathway">
    <text evidence="2">Protein biosynthesis; polypeptide chain elongation.</text>
</comment>
<dbReference type="SUPFAM" id="SSF52540">
    <property type="entry name" value="P-loop containing nucleoside triphosphate hydrolases"/>
    <property type="match status" value="2"/>
</dbReference>
<protein>
    <submittedName>
        <fullName evidence="12">ABC transporter</fullName>
    </submittedName>
</protein>
<keyword evidence="13" id="KW-1185">Reference proteome</keyword>
<dbReference type="Proteomes" id="UP000002009">
    <property type="component" value="Chromosome 9"/>
</dbReference>
<evidence type="ECO:0000256" key="8">
    <source>
        <dbReference type="ARBA" id="ARBA00022840"/>
    </source>
</evidence>
<dbReference type="Pfam" id="PF00005">
    <property type="entry name" value="ABC_tran"/>
    <property type="match status" value="2"/>
</dbReference>
<dbReference type="GO" id="GO:0003746">
    <property type="term" value="F:translation elongation factor activity"/>
    <property type="evidence" value="ECO:0007669"/>
    <property type="project" value="UniProtKB-KW"/>
</dbReference>
<dbReference type="InterPro" id="IPR016024">
    <property type="entry name" value="ARM-type_fold"/>
</dbReference>
<dbReference type="PANTHER" id="PTHR19211:SF5">
    <property type="entry name" value="ELONGATION FACTOR 3A-RELATED"/>
    <property type="match status" value="1"/>
</dbReference>
<dbReference type="InterPro" id="IPR017871">
    <property type="entry name" value="ABC_transporter-like_CS"/>
</dbReference>
<dbReference type="STRING" id="296587.C1EBL4"/>
<dbReference type="PANTHER" id="PTHR19211">
    <property type="entry name" value="ATP-BINDING TRANSPORT PROTEIN-RELATED"/>
    <property type="match status" value="1"/>
</dbReference>
<evidence type="ECO:0000256" key="3">
    <source>
        <dbReference type="ARBA" id="ARBA00011054"/>
    </source>
</evidence>
<sequence>MSAQSANDADERSAADITKAKEAVLESDHASFVAAVVSGDIASSPVAVATGDVAEEVRVAALSIARAALSGDAAEGKSAEILSALAKMVEDKVVAAEAATQARSEDHRRGALVALYGHCASTSLPAGDAGREPALKLILKSLGTLGDHGCFVAAPALAPLAADLGVASNALVKQLMTDATTSASESERRAGAAGVAGLFSGFGGSSIAKFGAVTHVEEALDAKKDAIARAGACAMYAHMCATAGRAFEPFAVKLAPKVFALQGDASAEVRAAADAGQTALVKSLPLTAMKLLSPALVFAMGHKSWQAKCGALGTCGDLAQRVPQYFMRTIPEIFPAFLECVFDTHPKVSALAGHVMEPICRCVKNAEVLGMLHLVMDAIREPQKETETCLDKLMETTFVNSMDAPSLAVVLPIILRGLRERTKELKQKAAVTCGNICALVDDVRDLNPFIPSLKPELEKCEEHSHPDLRECAAKAKGSLLKGLEGQGASGDRKDATTCVVKALESVQGGVDAETKAYAASLGGWVIESAPMRIPPSILANDVKHELLALLEGMMDEEQLKSAAEGAVLEYKGLDAAALLDDEQKDYIVDLQGIILAFAGRVLLQRTNFSLERGKTYGIVGQNGTGKTTLLNRVAAKDIAGFPPDVSVYYIQHEILSEKEETIVDFMVQMVPEGVSRETVVNTLKEVGFDDVKMAATIQSLSGGWRMKLAIARAMLWDAEVLLLDEPTNHLDTAAIAWLTNYLKSLTNTTICLVSHDYDFLADVLTDVIHLHDKNLTYYPMGFKDFQSLKPEIVAALPSPNNAISESPAPVKYAFDSIGDNQPAHIKPIRFPEPGPLEGVKSRNKCVMYMKEVAFTYPGTDRKILTNANVKITQDSRAALIGANGAGKTTLMKLLIGELSPDEGVGEVWQHHNLRLAYIAQHSMHHLEESIENTPLEYLQNRFYLGRDKEIAKRSSHNLSKDELKQSMERGQISEIIGRQERGKTLFYECRRSGREDKDTEWEPITSLMKKDEYVMKMVRNFDEKLKAMQSGMDLRPLTKEEVRLHLEQFGIDQDLAMGKIKRMSGGQKSRLVLAAAMWINPHIIALDEPTNYLDNDTLAALTKALKDFQGGVLTISHNQAFINELCNETWTVGDGMVVAKAIEGKEKKMSVAERRALKKGGEDAAADVALKGAKENKKLTSKEKKAQKEAALKAKGPIKDAYYKGI</sequence>
<dbReference type="OMA" id="LTNTTIC"/>
<gene>
    <name evidence="12" type="ORF">MICPUN_113371</name>
</gene>
<dbReference type="InterPro" id="IPR027417">
    <property type="entry name" value="P-loop_NTPase"/>
</dbReference>
<dbReference type="SMART" id="SM00382">
    <property type="entry name" value="AAA"/>
    <property type="match status" value="2"/>
</dbReference>